<dbReference type="PRINTS" id="PR00368">
    <property type="entry name" value="FADPNR"/>
</dbReference>
<dbReference type="InterPro" id="IPR023753">
    <property type="entry name" value="FAD/NAD-binding_dom"/>
</dbReference>
<comment type="subunit">
    <text evidence="2">Homodimer.</text>
</comment>
<feature type="domain" description="FAD/NAD(P)-binding" evidence="5">
    <location>
        <begin position="11"/>
        <end position="290"/>
    </location>
</feature>
<comment type="caution">
    <text evidence="6">The sequence shown here is derived from an EMBL/GenBank/DDBJ whole genome shotgun (WGS) entry which is preliminary data.</text>
</comment>
<dbReference type="InterPro" id="IPR036188">
    <property type="entry name" value="FAD/NAD-bd_sf"/>
</dbReference>
<gene>
    <name evidence="6" type="ORF">IC621_01880</name>
</gene>
<dbReference type="Pfam" id="PF07992">
    <property type="entry name" value="Pyr_redox_2"/>
    <property type="match status" value="1"/>
</dbReference>
<keyword evidence="7" id="KW-1185">Reference proteome</keyword>
<dbReference type="SUPFAM" id="SSF51905">
    <property type="entry name" value="FAD/NAD(P)-binding domain"/>
    <property type="match status" value="1"/>
</dbReference>
<dbReference type="PRINTS" id="PR00469">
    <property type="entry name" value="PNDRDTASEII"/>
</dbReference>
<dbReference type="EMBL" id="JACXAI010000002">
    <property type="protein sequence ID" value="MBD1378967.1"/>
    <property type="molecule type" value="Genomic_DNA"/>
</dbReference>
<organism evidence="6 7">
    <name type="scientific">Metabacillus arenae</name>
    <dbReference type="NCBI Taxonomy" id="2771434"/>
    <lineage>
        <taxon>Bacteria</taxon>
        <taxon>Bacillati</taxon>
        <taxon>Bacillota</taxon>
        <taxon>Bacilli</taxon>
        <taxon>Bacillales</taxon>
        <taxon>Bacillaceae</taxon>
        <taxon>Metabacillus</taxon>
    </lineage>
</organism>
<evidence type="ECO:0000313" key="7">
    <source>
        <dbReference type="Proteomes" id="UP000626844"/>
    </source>
</evidence>
<name>A0A926N7T9_9BACI</name>
<keyword evidence="3" id="KW-0285">Flavoprotein</keyword>
<dbReference type="PANTHER" id="PTHR48105">
    <property type="entry name" value="THIOREDOXIN REDUCTASE 1-RELATED-RELATED"/>
    <property type="match status" value="1"/>
</dbReference>
<evidence type="ECO:0000256" key="4">
    <source>
        <dbReference type="ARBA" id="ARBA00023002"/>
    </source>
</evidence>
<reference evidence="6" key="1">
    <citation type="submission" date="2020-09" db="EMBL/GenBank/DDBJ databases">
        <title>A novel bacterium of genus Bacillus, isolated from South China Sea.</title>
        <authorList>
            <person name="Huang H."/>
            <person name="Mo K."/>
            <person name="Hu Y."/>
        </authorList>
    </citation>
    <scope>NUCLEOTIDE SEQUENCE</scope>
    <source>
        <strain evidence="6">IB182487</strain>
    </source>
</reference>
<proteinExistence type="predicted"/>
<comment type="cofactor">
    <cofactor evidence="1">
        <name>FAD</name>
        <dbReference type="ChEBI" id="CHEBI:57692"/>
    </cofactor>
</comment>
<dbReference type="Gene3D" id="3.50.50.60">
    <property type="entry name" value="FAD/NAD(P)-binding domain"/>
    <property type="match status" value="2"/>
</dbReference>
<dbReference type="AlphaFoldDB" id="A0A926N7T9"/>
<evidence type="ECO:0000256" key="1">
    <source>
        <dbReference type="ARBA" id="ARBA00001974"/>
    </source>
</evidence>
<dbReference type="GO" id="GO:0016491">
    <property type="term" value="F:oxidoreductase activity"/>
    <property type="evidence" value="ECO:0007669"/>
    <property type="project" value="UniProtKB-KW"/>
</dbReference>
<keyword evidence="4" id="KW-0560">Oxidoreductase</keyword>
<evidence type="ECO:0000256" key="2">
    <source>
        <dbReference type="ARBA" id="ARBA00011738"/>
    </source>
</evidence>
<evidence type="ECO:0000256" key="3">
    <source>
        <dbReference type="ARBA" id="ARBA00022630"/>
    </source>
</evidence>
<sequence length="307" mass="34123">MILMEKAAFECTIVGGGIAGLQAAIQLGRYEHNVLIIDSNEGRSTLCKNYHNILGWPDGVSGEHLREQGLKHALQYGVQRIQDKVIEISKKEQLFSLKTSNGSTFLTKTVLFATGIKENIPQWPNLKPCLGKTIYICPDCDGYEIRGKKTYVLGSGEAGANMALTLTYWTNNLIYINHTGEKINDITNRELVKKQIKYLDCKVSDVMIREEGQFKGVLLANQEQLEGDRAFLAFGGNQVLSKLAESLGAQTEKHHVVVNPRTKETSIENVWAAGDLITHSEQVTIAMGDGVQAAIWIHKRLLSKRKN</sequence>
<dbReference type="InterPro" id="IPR050097">
    <property type="entry name" value="Ferredoxin-NADP_redctase_2"/>
</dbReference>
<protein>
    <submittedName>
        <fullName evidence="6">NAD(P)/FAD-dependent oxidoreductase</fullName>
    </submittedName>
</protein>
<accession>A0A926N7T9</accession>
<evidence type="ECO:0000259" key="5">
    <source>
        <dbReference type="Pfam" id="PF07992"/>
    </source>
</evidence>
<dbReference type="Proteomes" id="UP000626844">
    <property type="component" value="Unassembled WGS sequence"/>
</dbReference>
<evidence type="ECO:0000313" key="6">
    <source>
        <dbReference type="EMBL" id="MBD1378967.1"/>
    </source>
</evidence>